<protein>
    <submittedName>
        <fullName evidence="1">Uncharacterized protein</fullName>
    </submittedName>
</protein>
<dbReference type="Proteomes" id="UP001642540">
    <property type="component" value="Unassembled WGS sequence"/>
</dbReference>
<name>A0ABP1PR51_9HEXA</name>
<comment type="caution">
    <text evidence="1">The sequence shown here is derived from an EMBL/GenBank/DDBJ whole genome shotgun (WGS) entry which is preliminary data.</text>
</comment>
<dbReference type="EMBL" id="CAXLJM020000007">
    <property type="protein sequence ID" value="CAL8074189.1"/>
    <property type="molecule type" value="Genomic_DNA"/>
</dbReference>
<keyword evidence="2" id="KW-1185">Reference proteome</keyword>
<sequence length="122" mass="14193">MEHRTLNLPFSSETRFAKYINPYIKQESPTSTRFPCVGRGKEIAKKPKSLFVNNSGVDFCSPFNSATKFLKMEKTLKHHPILFPLHYPKRKGNKKSSNTEQLELHFFHPTNINGECRELVHF</sequence>
<accession>A0ABP1PR51</accession>
<reference evidence="1 2" key="1">
    <citation type="submission" date="2024-08" db="EMBL/GenBank/DDBJ databases">
        <authorList>
            <person name="Cucini C."/>
            <person name="Frati F."/>
        </authorList>
    </citation>
    <scope>NUCLEOTIDE SEQUENCE [LARGE SCALE GENOMIC DNA]</scope>
</reference>
<gene>
    <name evidence="1" type="ORF">ODALV1_LOCUS2821</name>
</gene>
<proteinExistence type="predicted"/>
<evidence type="ECO:0000313" key="1">
    <source>
        <dbReference type="EMBL" id="CAL8074189.1"/>
    </source>
</evidence>
<evidence type="ECO:0000313" key="2">
    <source>
        <dbReference type="Proteomes" id="UP001642540"/>
    </source>
</evidence>
<organism evidence="1 2">
    <name type="scientific">Orchesella dallaii</name>
    <dbReference type="NCBI Taxonomy" id="48710"/>
    <lineage>
        <taxon>Eukaryota</taxon>
        <taxon>Metazoa</taxon>
        <taxon>Ecdysozoa</taxon>
        <taxon>Arthropoda</taxon>
        <taxon>Hexapoda</taxon>
        <taxon>Collembola</taxon>
        <taxon>Entomobryomorpha</taxon>
        <taxon>Entomobryoidea</taxon>
        <taxon>Orchesellidae</taxon>
        <taxon>Orchesellinae</taxon>
        <taxon>Orchesella</taxon>
    </lineage>
</organism>